<reference evidence="4" key="1">
    <citation type="journal article" date="2012" name="Science">
        <title>The Paleozoic origin of enzymatic lignin decomposition reconstructed from 31 fungal genomes.</title>
        <authorList>
            <person name="Floudas D."/>
            <person name="Binder M."/>
            <person name="Riley R."/>
            <person name="Barry K."/>
            <person name="Blanchette R.A."/>
            <person name="Henrissat B."/>
            <person name="Martinez A.T."/>
            <person name="Otillar R."/>
            <person name="Spatafora J.W."/>
            <person name="Yadav J.S."/>
            <person name="Aerts A."/>
            <person name="Benoit I."/>
            <person name="Boyd A."/>
            <person name="Carlson A."/>
            <person name="Copeland A."/>
            <person name="Coutinho P.M."/>
            <person name="de Vries R.P."/>
            <person name="Ferreira P."/>
            <person name="Findley K."/>
            <person name="Foster B."/>
            <person name="Gaskell J."/>
            <person name="Glotzer D."/>
            <person name="Gorecki P."/>
            <person name="Heitman J."/>
            <person name="Hesse C."/>
            <person name="Hori C."/>
            <person name="Igarashi K."/>
            <person name="Jurgens J.A."/>
            <person name="Kallen N."/>
            <person name="Kersten P."/>
            <person name="Kohler A."/>
            <person name="Kuees U."/>
            <person name="Kumar T.K.A."/>
            <person name="Kuo A."/>
            <person name="LaButti K."/>
            <person name="Larrondo L.F."/>
            <person name="Lindquist E."/>
            <person name="Ling A."/>
            <person name="Lombard V."/>
            <person name="Lucas S."/>
            <person name="Lundell T."/>
            <person name="Martin R."/>
            <person name="McLaughlin D.J."/>
            <person name="Morgenstern I."/>
            <person name="Morin E."/>
            <person name="Murat C."/>
            <person name="Nagy L.G."/>
            <person name="Nolan M."/>
            <person name="Ohm R.A."/>
            <person name="Patyshakuliyeva A."/>
            <person name="Rokas A."/>
            <person name="Ruiz-Duenas F.J."/>
            <person name="Sabat G."/>
            <person name="Salamov A."/>
            <person name="Samejima M."/>
            <person name="Schmutz J."/>
            <person name="Slot J.C."/>
            <person name="St John F."/>
            <person name="Stenlid J."/>
            <person name="Sun H."/>
            <person name="Sun S."/>
            <person name="Syed K."/>
            <person name="Tsang A."/>
            <person name="Wiebenga A."/>
            <person name="Young D."/>
            <person name="Pisabarro A."/>
            <person name="Eastwood D.C."/>
            <person name="Martin F."/>
            <person name="Cullen D."/>
            <person name="Grigoriev I.V."/>
            <person name="Hibbett D.S."/>
        </authorList>
    </citation>
    <scope>NUCLEOTIDE SEQUENCE [LARGE SCALE GENOMIC DNA]</scope>
    <source>
        <strain evidence="4">RWD-64-598 SS2</strain>
    </source>
</reference>
<feature type="compositionally biased region" description="Polar residues" evidence="1">
    <location>
        <begin position="223"/>
        <end position="259"/>
    </location>
</feature>
<dbReference type="GO" id="GO:0070096">
    <property type="term" value="P:mitochondrial outer membrane translocase complex assembly"/>
    <property type="evidence" value="ECO:0007669"/>
    <property type="project" value="TreeGrafter"/>
</dbReference>
<name>A0A5M3MY07_CONPW</name>
<feature type="region of interest" description="Disordered" evidence="1">
    <location>
        <begin position="1"/>
        <end position="67"/>
    </location>
</feature>
<keyword evidence="2" id="KW-1133">Transmembrane helix</keyword>
<feature type="compositionally biased region" description="Polar residues" evidence="1">
    <location>
        <begin position="125"/>
        <end position="135"/>
    </location>
</feature>
<sequence length="347" mass="36733">MSNNSPLHTSEEALLQSALNSAFEPTSIPRSPAASSPASLGAPGLPAEAPPPDPTPPSDISASELDAWKESYEHQLAEWKKENAAAREKAENNRRRYEEQRAKERAERRARGEAELESWEHLGTHITSSIVDASHRPTLSVSEAYTPNAARHLASVSHNLGAVAGSSKASDSATASVPSVNVIDASGSSASVPEASPSDARDLVFGEPQHSLPPHGGHVKVPSSPSQKWDTLSDPMTSSYPSLSYPQSTAPGSPQQRPQAPSIAEGERGEPKEPPSTIPSILDTAVSKKTRGYIIMSSIAINLFLPFLNGVMLGFGEIFAKNVLVNWIGWKKAKGSASVAGGVGMRK</sequence>
<protein>
    <recommendedName>
        <fullName evidence="5">TOM13-domain-containing protein</fullName>
    </recommendedName>
</protein>
<dbReference type="InterPro" id="IPR013262">
    <property type="entry name" value="OMP_MIM1/TOM13_mt"/>
</dbReference>
<dbReference type="PANTHER" id="PTHR28241">
    <property type="entry name" value="MITOCHONDRIAL IMPORT PROTEIN 1"/>
    <property type="match status" value="1"/>
</dbReference>
<dbReference type="OrthoDB" id="5529571at2759"/>
<dbReference type="Pfam" id="PF08219">
    <property type="entry name" value="TOM13"/>
    <property type="match status" value="1"/>
</dbReference>
<keyword evidence="2" id="KW-0472">Membrane</keyword>
<feature type="region of interest" description="Disordered" evidence="1">
    <location>
        <begin position="185"/>
        <end position="280"/>
    </location>
</feature>
<evidence type="ECO:0000256" key="1">
    <source>
        <dbReference type="SAM" id="MobiDB-lite"/>
    </source>
</evidence>
<dbReference type="Proteomes" id="UP000053558">
    <property type="component" value="Unassembled WGS sequence"/>
</dbReference>
<dbReference type="PANTHER" id="PTHR28241:SF1">
    <property type="entry name" value="MITOCHONDRIAL IMPORT PROTEIN 1"/>
    <property type="match status" value="1"/>
</dbReference>
<dbReference type="AlphaFoldDB" id="A0A5M3MY07"/>
<dbReference type="GO" id="GO:0005741">
    <property type="term" value="C:mitochondrial outer membrane"/>
    <property type="evidence" value="ECO:0007669"/>
    <property type="project" value="InterPro"/>
</dbReference>
<evidence type="ECO:0000313" key="4">
    <source>
        <dbReference type="Proteomes" id="UP000053558"/>
    </source>
</evidence>
<dbReference type="EMBL" id="JH711575">
    <property type="protein sequence ID" value="EIW84018.1"/>
    <property type="molecule type" value="Genomic_DNA"/>
</dbReference>
<dbReference type="KEGG" id="cput:CONPUDRAFT_135625"/>
<keyword evidence="4" id="KW-1185">Reference proteome</keyword>
<feature type="transmembrane region" description="Helical" evidence="2">
    <location>
        <begin position="293"/>
        <end position="315"/>
    </location>
</feature>
<evidence type="ECO:0000256" key="2">
    <source>
        <dbReference type="SAM" id="Phobius"/>
    </source>
</evidence>
<evidence type="ECO:0008006" key="5">
    <source>
        <dbReference type="Google" id="ProtNLM"/>
    </source>
</evidence>
<organism evidence="3 4">
    <name type="scientific">Coniophora puteana (strain RWD-64-598)</name>
    <name type="common">Brown rot fungus</name>
    <dbReference type="NCBI Taxonomy" id="741705"/>
    <lineage>
        <taxon>Eukaryota</taxon>
        <taxon>Fungi</taxon>
        <taxon>Dikarya</taxon>
        <taxon>Basidiomycota</taxon>
        <taxon>Agaricomycotina</taxon>
        <taxon>Agaricomycetes</taxon>
        <taxon>Agaricomycetidae</taxon>
        <taxon>Boletales</taxon>
        <taxon>Coniophorineae</taxon>
        <taxon>Coniophoraceae</taxon>
        <taxon>Coniophora</taxon>
    </lineage>
</organism>
<dbReference type="GO" id="GO:0045040">
    <property type="term" value="P:protein insertion into mitochondrial outer membrane"/>
    <property type="evidence" value="ECO:0007669"/>
    <property type="project" value="TreeGrafter"/>
</dbReference>
<proteinExistence type="predicted"/>
<dbReference type="OMA" id="AHVAEWR"/>
<feature type="compositionally biased region" description="Low complexity" evidence="1">
    <location>
        <begin position="25"/>
        <end position="47"/>
    </location>
</feature>
<feature type="compositionally biased region" description="Basic and acidic residues" evidence="1">
    <location>
        <begin position="79"/>
        <end position="123"/>
    </location>
</feature>
<keyword evidence="2" id="KW-0812">Transmembrane</keyword>
<gene>
    <name evidence="3" type="ORF">CONPUDRAFT_135625</name>
</gene>
<dbReference type="RefSeq" id="XP_007765845.1">
    <property type="nucleotide sequence ID" value="XM_007767655.1"/>
</dbReference>
<feature type="compositionally biased region" description="Pro residues" evidence="1">
    <location>
        <begin position="48"/>
        <end position="57"/>
    </location>
</feature>
<feature type="region of interest" description="Disordered" evidence="1">
    <location>
        <begin position="79"/>
        <end position="135"/>
    </location>
</feature>
<comment type="caution">
    <text evidence="3">The sequence shown here is derived from an EMBL/GenBank/DDBJ whole genome shotgun (WGS) entry which is preliminary data.</text>
</comment>
<evidence type="ECO:0000313" key="3">
    <source>
        <dbReference type="EMBL" id="EIW84018.1"/>
    </source>
</evidence>
<dbReference type="GeneID" id="19200781"/>
<accession>A0A5M3MY07</accession>